<organism evidence="6 7">
    <name type="scientific">Trifolium subterraneum</name>
    <name type="common">Subterranean clover</name>
    <dbReference type="NCBI Taxonomy" id="3900"/>
    <lineage>
        <taxon>Eukaryota</taxon>
        <taxon>Viridiplantae</taxon>
        <taxon>Streptophyta</taxon>
        <taxon>Embryophyta</taxon>
        <taxon>Tracheophyta</taxon>
        <taxon>Spermatophyta</taxon>
        <taxon>Magnoliopsida</taxon>
        <taxon>eudicotyledons</taxon>
        <taxon>Gunneridae</taxon>
        <taxon>Pentapetalae</taxon>
        <taxon>rosids</taxon>
        <taxon>fabids</taxon>
        <taxon>Fabales</taxon>
        <taxon>Fabaceae</taxon>
        <taxon>Papilionoideae</taxon>
        <taxon>50 kb inversion clade</taxon>
        <taxon>NPAAA clade</taxon>
        <taxon>Hologalegina</taxon>
        <taxon>IRL clade</taxon>
        <taxon>Trifolieae</taxon>
        <taxon>Trifolium</taxon>
    </lineage>
</organism>
<protein>
    <recommendedName>
        <fullName evidence="8">CCHC-type domain-containing protein</fullName>
    </recommendedName>
</protein>
<dbReference type="OrthoDB" id="1435101at2759"/>
<dbReference type="GO" id="GO:0003824">
    <property type="term" value="F:catalytic activity"/>
    <property type="evidence" value="ECO:0007669"/>
    <property type="project" value="InterPro"/>
</dbReference>
<feature type="coiled-coil region" evidence="1">
    <location>
        <begin position="774"/>
        <end position="801"/>
    </location>
</feature>
<feature type="domain" description="Zinc knuckle CX2CX4HX4C" evidence="5">
    <location>
        <begin position="163"/>
        <end position="209"/>
    </location>
</feature>
<evidence type="ECO:0000256" key="1">
    <source>
        <dbReference type="SAM" id="Coils"/>
    </source>
</evidence>
<dbReference type="InterPro" id="IPR040256">
    <property type="entry name" value="At4g02000-like"/>
</dbReference>
<name>A0A2Z6MY32_TRISU</name>
<evidence type="ECO:0000259" key="4">
    <source>
        <dbReference type="Pfam" id="PF14111"/>
    </source>
</evidence>
<evidence type="ECO:0000259" key="5">
    <source>
        <dbReference type="Pfam" id="PF14392"/>
    </source>
</evidence>
<dbReference type="EMBL" id="DF973672">
    <property type="protein sequence ID" value="GAU37478.1"/>
    <property type="molecule type" value="Genomic_DNA"/>
</dbReference>
<feature type="region of interest" description="Disordered" evidence="2">
    <location>
        <begin position="245"/>
        <end position="268"/>
    </location>
</feature>
<dbReference type="InterPro" id="IPR005135">
    <property type="entry name" value="Endo/exonuclease/phosphatase"/>
</dbReference>
<reference evidence="7" key="1">
    <citation type="journal article" date="2017" name="Front. Plant Sci.">
        <title>Climate Clever Clovers: New Paradigm to Reduce the Environmental Footprint of Ruminants by Breeding Low Methanogenic Forages Utilizing Haplotype Variation.</title>
        <authorList>
            <person name="Kaur P."/>
            <person name="Appels R."/>
            <person name="Bayer P.E."/>
            <person name="Keeble-Gagnere G."/>
            <person name="Wang J."/>
            <person name="Hirakawa H."/>
            <person name="Shirasawa K."/>
            <person name="Vercoe P."/>
            <person name="Stefanova K."/>
            <person name="Durmic Z."/>
            <person name="Nichols P."/>
            <person name="Revell C."/>
            <person name="Isobe S.N."/>
            <person name="Edwards D."/>
            <person name="Erskine W."/>
        </authorList>
    </citation>
    <scope>NUCLEOTIDE SEQUENCE [LARGE SCALE GENOMIC DNA]</scope>
    <source>
        <strain evidence="7">cv. Daliak</strain>
    </source>
</reference>
<dbReference type="PANTHER" id="PTHR31286:SF153">
    <property type="entry name" value="DUF4283 DOMAIN PROTEIN"/>
    <property type="match status" value="1"/>
</dbReference>
<accession>A0A2Z6MY32</accession>
<dbReference type="Pfam" id="PF14392">
    <property type="entry name" value="zf-CCHC_4"/>
    <property type="match status" value="1"/>
</dbReference>
<feature type="domain" description="DUF4283" evidence="4">
    <location>
        <begin position="25"/>
        <end position="102"/>
    </location>
</feature>
<dbReference type="AlphaFoldDB" id="A0A2Z6MY32"/>
<dbReference type="Pfam" id="PF03372">
    <property type="entry name" value="Exo_endo_phos"/>
    <property type="match status" value="1"/>
</dbReference>
<dbReference type="InterPro" id="IPR025836">
    <property type="entry name" value="Zn_knuckle_CX2CX4HX4C"/>
</dbReference>
<evidence type="ECO:0000313" key="7">
    <source>
        <dbReference type="Proteomes" id="UP000242715"/>
    </source>
</evidence>
<sequence>MENLNINDTTTGGRNHVDPTTMSSDELLELCLVGSFLTDKPVKFKQMKLCLANLWRPGQQVTISPVEENKFLFQFYHLWDMERVFQGGPWLFDNHMLVFKKLTIVQLDEMEMWVQIFNLPFGYTNESMGLLIGSHLGRYIKYDEYNNSGSWRMYMRVRVAVKVDEPLKKSLTLEKEDGGIVHVYFKYEKLGVFCYVCGVLGHTESFCRKRLEPGFVEGEKGWGTFLKSSNSSIGGGATINKWLRDGKGQPRSGRAGSTTANNGTTAGSTMTGTEAFGINVGQPVQHARFGRVKVIRDVRGRGFIFQTAIANPMQQVAAYNGEVQWVPFVINSETLARPLINSAMGHRALLESINNTSVVPTAAGTPKNSALIVGKTTNGAVTEMITTGSKQKSIVVLSPTAVVVKSPAVNLVATDSSTKNGSVKKKRMRIAQGGNDIEDEVNDNVKEMAAYTIKTATPYLKETAIGTVTNKGAGDDIALHTNPLFDVDIVMAGTGNPSAVRHLKYLIRKYKPDVMILYETLCHSNKINDLHYALGFDNCMAADREGRGGGVALFWMNCIGCVITNYSLNHIDIEVTDPLRGHWRLTGFYGYPEGSRRRDSWNFLRQLSHISNLPWCIIGDFNDILSSDEKKGRTDRANWLIHGFREAVSDAGLIDLVMENYQFTWFKSLGTVRAVEEKLDRALSNNDWNQIFPNARLQCLTATSSDHYPLLLLCDPVSTTPYNNKPFKFENAWLVDPDCDQFVKNSWQALSSHGITNKLEGCASDLLQWSKEKFQSLRKDIDKYHKKLEQLRDHVDNSNINYFNALKKRLSSLLLQDDLFWRQRAKTFWYKDGDLNTKFFHAAATARRKTNRVNMLLDENGVECRDQEVMSVIARDYFINLFEKKHSSRTAVLSALSQSVTSGDNQKLTAPFTIEEFKDAVFSMQSDKCPGPDAHALFRN</sequence>
<evidence type="ECO:0000259" key="3">
    <source>
        <dbReference type="Pfam" id="PF03372"/>
    </source>
</evidence>
<evidence type="ECO:0008006" key="8">
    <source>
        <dbReference type="Google" id="ProtNLM"/>
    </source>
</evidence>
<dbReference type="PANTHER" id="PTHR31286">
    <property type="entry name" value="GLYCINE-RICH CELL WALL STRUCTURAL PROTEIN 1.8-LIKE"/>
    <property type="match status" value="1"/>
</dbReference>
<feature type="compositionally biased region" description="Low complexity" evidence="2">
    <location>
        <begin position="255"/>
        <end position="268"/>
    </location>
</feature>
<keyword evidence="7" id="KW-1185">Reference proteome</keyword>
<dbReference type="InterPro" id="IPR036691">
    <property type="entry name" value="Endo/exonu/phosph_ase_sf"/>
</dbReference>
<feature type="domain" description="Endonuclease/exonuclease/phosphatase" evidence="3">
    <location>
        <begin position="495"/>
        <end position="707"/>
    </location>
</feature>
<dbReference type="InterPro" id="IPR025558">
    <property type="entry name" value="DUF4283"/>
</dbReference>
<gene>
    <name evidence="6" type="ORF">TSUD_207140</name>
</gene>
<dbReference type="Gene3D" id="3.60.10.10">
    <property type="entry name" value="Endonuclease/exonuclease/phosphatase"/>
    <property type="match status" value="1"/>
</dbReference>
<evidence type="ECO:0000256" key="2">
    <source>
        <dbReference type="SAM" id="MobiDB-lite"/>
    </source>
</evidence>
<dbReference type="SUPFAM" id="SSF56219">
    <property type="entry name" value="DNase I-like"/>
    <property type="match status" value="1"/>
</dbReference>
<dbReference type="Pfam" id="PF14111">
    <property type="entry name" value="DUF4283"/>
    <property type="match status" value="1"/>
</dbReference>
<dbReference type="Proteomes" id="UP000242715">
    <property type="component" value="Unassembled WGS sequence"/>
</dbReference>
<proteinExistence type="predicted"/>
<keyword evidence="1" id="KW-0175">Coiled coil</keyword>
<evidence type="ECO:0000313" key="6">
    <source>
        <dbReference type="EMBL" id="GAU37478.1"/>
    </source>
</evidence>